<evidence type="ECO:0000256" key="1">
    <source>
        <dbReference type="SAM" id="MobiDB-lite"/>
    </source>
</evidence>
<reference evidence="2 3" key="1">
    <citation type="submission" date="2016-07" db="EMBL/GenBank/DDBJ databases">
        <title>Multiple horizontal gene transfer events from other fungi enriched the ability of initially mycotrophic Trichoderma (Ascomycota) to feed on dead plant biomass.</title>
        <authorList>
            <consortium name="DOE Joint Genome Institute"/>
            <person name="Aerts A."/>
            <person name="Atanasova L."/>
            <person name="Chenthamara K."/>
            <person name="Zhang J."/>
            <person name="Grujic M."/>
            <person name="Henrissat B."/>
            <person name="Kuo A."/>
            <person name="Salamov A."/>
            <person name="Lipzen A."/>
            <person name="Labutti K."/>
            <person name="Barry K."/>
            <person name="Miao Y."/>
            <person name="Rahimi M.J."/>
            <person name="Shen Q."/>
            <person name="Grigoriev I.V."/>
            <person name="Kubicek C.P."/>
            <person name="Druzhinina I.S."/>
        </authorList>
    </citation>
    <scope>NUCLEOTIDE SEQUENCE [LARGE SCALE GENOMIC DNA]</scope>
    <source>
        <strain evidence="2 3">ATCC 18648</strain>
    </source>
</reference>
<feature type="region of interest" description="Disordered" evidence="1">
    <location>
        <begin position="1"/>
        <end position="66"/>
    </location>
</feature>
<organism evidence="2 3">
    <name type="scientific">Trichoderma longibrachiatum ATCC 18648</name>
    <dbReference type="NCBI Taxonomy" id="983965"/>
    <lineage>
        <taxon>Eukaryota</taxon>
        <taxon>Fungi</taxon>
        <taxon>Dikarya</taxon>
        <taxon>Ascomycota</taxon>
        <taxon>Pezizomycotina</taxon>
        <taxon>Sordariomycetes</taxon>
        <taxon>Hypocreomycetidae</taxon>
        <taxon>Hypocreales</taxon>
        <taxon>Hypocreaceae</taxon>
        <taxon>Trichoderma</taxon>
    </lineage>
</organism>
<protein>
    <submittedName>
        <fullName evidence="2">Uncharacterized protein</fullName>
    </submittedName>
</protein>
<evidence type="ECO:0000313" key="3">
    <source>
        <dbReference type="Proteomes" id="UP000240760"/>
    </source>
</evidence>
<gene>
    <name evidence="2" type="ORF">M440DRAFT_1402376</name>
</gene>
<accession>A0A2T4C2P5</accession>
<dbReference type="AlphaFoldDB" id="A0A2T4C2P5"/>
<proteinExistence type="predicted"/>
<name>A0A2T4C2P5_TRILO</name>
<sequence length="66" mass="7376">MVGCIRSSSHVEKQPQNESGETDAIWARQRLSTPPAAVQGFPSIPSPEKRTDRVSFPHKYSELQPK</sequence>
<feature type="compositionally biased region" description="Basic and acidic residues" evidence="1">
    <location>
        <begin position="47"/>
        <end position="66"/>
    </location>
</feature>
<evidence type="ECO:0000313" key="2">
    <source>
        <dbReference type="EMBL" id="PTB75843.1"/>
    </source>
</evidence>
<keyword evidence="3" id="KW-1185">Reference proteome</keyword>
<dbReference type="Proteomes" id="UP000240760">
    <property type="component" value="Unassembled WGS sequence"/>
</dbReference>
<dbReference type="EMBL" id="KZ679133">
    <property type="protein sequence ID" value="PTB75843.1"/>
    <property type="molecule type" value="Genomic_DNA"/>
</dbReference>